<dbReference type="GO" id="GO:0005737">
    <property type="term" value="C:cytoplasm"/>
    <property type="evidence" value="ECO:0007669"/>
    <property type="project" value="UniProtKB-ARBA"/>
</dbReference>
<dbReference type="GO" id="GO:0012505">
    <property type="term" value="C:endomembrane system"/>
    <property type="evidence" value="ECO:0007669"/>
    <property type="project" value="UniProtKB-ARBA"/>
</dbReference>
<evidence type="ECO:0000256" key="2">
    <source>
        <dbReference type="ARBA" id="ARBA00023034"/>
    </source>
</evidence>
<dbReference type="InterPro" id="IPR008628">
    <property type="entry name" value="GPP34-like"/>
</dbReference>
<keyword evidence="6" id="KW-1185">Reference proteome</keyword>
<organism evidence="5 6">
    <name type="scientific">Nocardioides scoriae</name>
    <dbReference type="NCBI Taxonomy" id="642780"/>
    <lineage>
        <taxon>Bacteria</taxon>
        <taxon>Bacillati</taxon>
        <taxon>Actinomycetota</taxon>
        <taxon>Actinomycetes</taxon>
        <taxon>Propionibacteriales</taxon>
        <taxon>Nocardioidaceae</taxon>
        <taxon>Nocardioides</taxon>
    </lineage>
</organism>
<evidence type="ECO:0000313" key="6">
    <source>
        <dbReference type="Proteomes" id="UP000198859"/>
    </source>
</evidence>
<dbReference type="GO" id="GO:0070273">
    <property type="term" value="F:phosphatidylinositol-4-phosphate binding"/>
    <property type="evidence" value="ECO:0007669"/>
    <property type="project" value="InterPro"/>
</dbReference>
<dbReference type="EMBL" id="LT629757">
    <property type="protein sequence ID" value="SDR77042.1"/>
    <property type="molecule type" value="Genomic_DNA"/>
</dbReference>
<dbReference type="Proteomes" id="UP000198859">
    <property type="component" value="Chromosome I"/>
</dbReference>
<evidence type="ECO:0000256" key="4">
    <source>
        <dbReference type="ARBA" id="ARBA00023136"/>
    </source>
</evidence>
<evidence type="ECO:0000256" key="1">
    <source>
        <dbReference type="ARBA" id="ARBA00004255"/>
    </source>
</evidence>
<keyword evidence="4" id="KW-0472">Membrane</keyword>
<evidence type="ECO:0000313" key="5">
    <source>
        <dbReference type="EMBL" id="SDR77042.1"/>
    </source>
</evidence>
<keyword evidence="2" id="KW-0333">Golgi apparatus</keyword>
<comment type="subcellular location">
    <subcellularLocation>
        <location evidence="1">Golgi apparatus membrane</location>
        <topology evidence="1">Peripheral membrane protein</topology>
        <orientation evidence="1">Cytoplasmic side</orientation>
    </subcellularLocation>
</comment>
<reference evidence="6" key="1">
    <citation type="submission" date="2016-10" db="EMBL/GenBank/DDBJ databases">
        <authorList>
            <person name="Varghese N."/>
            <person name="Submissions S."/>
        </authorList>
    </citation>
    <scope>NUCLEOTIDE SEQUENCE [LARGE SCALE GENOMIC DNA]</scope>
    <source>
        <strain evidence="6">DSM 22127</strain>
    </source>
</reference>
<name>A0A1H1LRT4_9ACTN</name>
<dbReference type="Pfam" id="PF05719">
    <property type="entry name" value="GPP34"/>
    <property type="match status" value="1"/>
</dbReference>
<dbReference type="InterPro" id="IPR038261">
    <property type="entry name" value="GPP34-like_sf"/>
</dbReference>
<keyword evidence="3" id="KW-0446">Lipid-binding</keyword>
<accession>A0A1H1LRT4</accession>
<dbReference type="Gene3D" id="1.10.3630.10">
    <property type="entry name" value="yeast vps74-n-term truncation variant domain like"/>
    <property type="match status" value="1"/>
</dbReference>
<protein>
    <submittedName>
        <fullName evidence="5">Golgi phosphoprotein 3 (GPP34)</fullName>
    </submittedName>
</protein>
<sequence>MDAVTTLIAEDLLLLLLDDESGKLSHATYLDVGLGGALLVDLALGEHVDVDAPGRKWGFTQPGRVRVTGSLPGDPALRAAYDKVAEKERTAQDLVGRLGRKQRDPLLERLAGRGLVERREDKVLGLFPTTRWPAADARHEEHVRRALEATLLRGDRPDPRTGALVALLHGLGVAHRVVERGDVGAGEVKKRAKAVAEGDWAAKGVADAVAAAQAAMVAAMAATTAATAATSS</sequence>
<dbReference type="RefSeq" id="WP_231916996.1">
    <property type="nucleotide sequence ID" value="NZ_LT629757.1"/>
</dbReference>
<dbReference type="STRING" id="642780.SAMN04488570_0329"/>
<gene>
    <name evidence="5" type="ORF">SAMN04488570_0329</name>
</gene>
<evidence type="ECO:0000256" key="3">
    <source>
        <dbReference type="ARBA" id="ARBA00023121"/>
    </source>
</evidence>
<proteinExistence type="predicted"/>
<dbReference type="AlphaFoldDB" id="A0A1H1LRT4"/>